<dbReference type="InterPro" id="IPR027417">
    <property type="entry name" value="P-loop_NTPase"/>
</dbReference>
<reference evidence="6 7" key="1">
    <citation type="journal article" date="2018" name="Evol. Lett.">
        <title>Horizontal gene cluster transfer increased hallucinogenic mushroom diversity.</title>
        <authorList>
            <person name="Reynolds H.T."/>
            <person name="Vijayakumar V."/>
            <person name="Gluck-Thaler E."/>
            <person name="Korotkin H.B."/>
            <person name="Matheny P.B."/>
            <person name="Slot J.C."/>
        </authorList>
    </citation>
    <scope>NUCLEOTIDE SEQUENCE [LARGE SCALE GENOMIC DNA]</scope>
    <source>
        <strain evidence="6 7">2629</strain>
    </source>
</reference>
<gene>
    <name evidence="6" type="ORF">CVT24_000892</name>
</gene>
<feature type="domain" description="GED" evidence="4">
    <location>
        <begin position="645"/>
        <end position="745"/>
    </location>
</feature>
<evidence type="ECO:0000256" key="2">
    <source>
        <dbReference type="ARBA" id="ARBA00023134"/>
    </source>
</evidence>
<dbReference type="GO" id="GO:0005525">
    <property type="term" value="F:GTP binding"/>
    <property type="evidence" value="ECO:0007669"/>
    <property type="project" value="InterPro"/>
</dbReference>
<dbReference type="PROSITE" id="PS51718">
    <property type="entry name" value="G_DYNAMIN_2"/>
    <property type="match status" value="1"/>
</dbReference>
<dbReference type="InterPro" id="IPR020850">
    <property type="entry name" value="GED_dom"/>
</dbReference>
<feature type="region of interest" description="Disordered" evidence="3">
    <location>
        <begin position="772"/>
        <end position="847"/>
    </location>
</feature>
<dbReference type="OrthoDB" id="5061070at2759"/>
<dbReference type="GO" id="GO:0031623">
    <property type="term" value="P:receptor internalization"/>
    <property type="evidence" value="ECO:0007669"/>
    <property type="project" value="TreeGrafter"/>
</dbReference>
<evidence type="ECO:0000313" key="6">
    <source>
        <dbReference type="EMBL" id="PPR06273.1"/>
    </source>
</evidence>
<dbReference type="InterPro" id="IPR022812">
    <property type="entry name" value="Dynamin"/>
</dbReference>
<accession>A0A409YTF0</accession>
<evidence type="ECO:0000313" key="7">
    <source>
        <dbReference type="Proteomes" id="UP000284842"/>
    </source>
</evidence>
<dbReference type="PROSITE" id="PS51388">
    <property type="entry name" value="GED"/>
    <property type="match status" value="1"/>
</dbReference>
<dbReference type="GO" id="GO:0005886">
    <property type="term" value="C:plasma membrane"/>
    <property type="evidence" value="ECO:0007669"/>
    <property type="project" value="TreeGrafter"/>
</dbReference>
<dbReference type="PANTHER" id="PTHR11566:SF131">
    <property type="entry name" value="GTPASE, PUTATIVE (AFU_ORTHOLOGUE AFUA_6G07630)-RELATED"/>
    <property type="match status" value="1"/>
</dbReference>
<dbReference type="STRING" id="181874.A0A409YTF0"/>
<feature type="compositionally biased region" description="Basic residues" evidence="3">
    <location>
        <begin position="1"/>
        <end position="12"/>
    </location>
</feature>
<dbReference type="PRINTS" id="PR00195">
    <property type="entry name" value="DYNAMIN"/>
</dbReference>
<keyword evidence="1" id="KW-0547">Nucleotide-binding</keyword>
<comment type="caution">
    <text evidence="6">The sequence shown here is derived from an EMBL/GenBank/DDBJ whole genome shotgun (WGS) entry which is preliminary data.</text>
</comment>
<dbReference type="GO" id="GO:0003924">
    <property type="term" value="F:GTPase activity"/>
    <property type="evidence" value="ECO:0007669"/>
    <property type="project" value="InterPro"/>
</dbReference>
<dbReference type="CDD" id="cd08771">
    <property type="entry name" value="DLP_1"/>
    <property type="match status" value="1"/>
</dbReference>
<dbReference type="GO" id="GO:0008017">
    <property type="term" value="F:microtubule binding"/>
    <property type="evidence" value="ECO:0007669"/>
    <property type="project" value="TreeGrafter"/>
</dbReference>
<dbReference type="PANTHER" id="PTHR11566">
    <property type="entry name" value="DYNAMIN"/>
    <property type="match status" value="1"/>
</dbReference>
<dbReference type="InterPro" id="IPR000375">
    <property type="entry name" value="Dynamin_stalk"/>
</dbReference>
<dbReference type="InParanoid" id="A0A409YTF0"/>
<dbReference type="Pfam" id="PF02212">
    <property type="entry name" value="GED"/>
    <property type="match status" value="1"/>
</dbReference>
<dbReference type="Gene3D" id="1.20.120.1240">
    <property type="entry name" value="Dynamin, middle domain"/>
    <property type="match status" value="1"/>
</dbReference>
<feature type="region of interest" description="Disordered" evidence="3">
    <location>
        <begin position="1"/>
        <end position="69"/>
    </location>
</feature>
<evidence type="ECO:0000259" key="4">
    <source>
        <dbReference type="PROSITE" id="PS51388"/>
    </source>
</evidence>
<dbReference type="GO" id="GO:0005737">
    <property type="term" value="C:cytoplasm"/>
    <property type="evidence" value="ECO:0007669"/>
    <property type="project" value="TreeGrafter"/>
</dbReference>
<keyword evidence="7" id="KW-1185">Reference proteome</keyword>
<name>A0A409YTF0_9AGAR</name>
<sequence>MFGFSAKKKGKQRATDDSTSENYTPPLPDPDNTNQTNIPDDMNIPDDLNTQDDLPPPVPDGTGDDDVHNSSYAARCREVMHLYSDLKLLLSGLNLNIQLPRVVVIGGQSSGKSSLVEAVSKINVPRDSGTCTRCPMICEISSDATEWSCTVSLDIAGTSVPNGAGGSVKGHRRILFDRTTDKTQVEIILRRAQAAILNYPDRDVEDFLTKSKDELTLMSRQHDFSENKIVVQLKDPKATDVHFVDLPGLIQNADSSLIKLIQHLTKKEISQKNTIIVIAMPMTDDYQLMQAVKLAQKADPTGLRTLGVLTKPDSLSSGATGSRNEWRSIIEGYKHKTQHGYFCVRLPDDEDRNSGKTHAEMETIAKDFFESQSPWSDMQAEFGWRFGVKNLVKYISPLLMKMIETNIPLLLKEVQDELTKSRAALAALPVLSTQDPAVEIIMRITAFCDEIEKEVFGSQTHKLAQQSRRVYNDFKESIQDTQPRFDPSPCRLSLSIPPASNHNPVLTIADVQKEIEETTGWELPGHVPFEATENIVLRHIKPWNDITFNCFEQIYTIVDDFLDPLKKKHFKPYFYLLAHIEKHVRAHLSHSKLNCETMLNKLLALEQKPIYTWNTDILQEQVNLWFTSLYDQNGYQYSRTTHNENLDMMAKLYAYCKVASRRFIDYAPLMMEHELKQFFMSTLKSKLLASIFSPSPPSAVSLETRLSNLLCEDPITANRRSELIAKITTLSQIRGRISAFNIRQLGAGPNVLDKLDFGSVVVDDDDAHSIALSAQSDHPDPDPAPRSQHQQSSIDLPDIGWGSPIPEQVPKPFEEIESSAFGTWGFNPPSPVATAGKKKKKKTSVFV</sequence>
<organism evidence="6 7">
    <name type="scientific">Panaeolus cyanescens</name>
    <dbReference type="NCBI Taxonomy" id="181874"/>
    <lineage>
        <taxon>Eukaryota</taxon>
        <taxon>Fungi</taxon>
        <taxon>Dikarya</taxon>
        <taxon>Basidiomycota</taxon>
        <taxon>Agaricomycotina</taxon>
        <taxon>Agaricomycetes</taxon>
        <taxon>Agaricomycetidae</taxon>
        <taxon>Agaricales</taxon>
        <taxon>Agaricineae</taxon>
        <taxon>Galeropsidaceae</taxon>
        <taxon>Panaeolus</taxon>
    </lineage>
</organism>
<dbReference type="Gene3D" id="3.40.50.300">
    <property type="entry name" value="P-loop containing nucleotide triphosphate hydrolases"/>
    <property type="match status" value="1"/>
</dbReference>
<dbReference type="Pfam" id="PF00350">
    <property type="entry name" value="Dynamin_N"/>
    <property type="match status" value="1"/>
</dbReference>
<evidence type="ECO:0000256" key="3">
    <source>
        <dbReference type="SAM" id="MobiDB-lite"/>
    </source>
</evidence>
<evidence type="ECO:0008006" key="8">
    <source>
        <dbReference type="Google" id="ProtNLM"/>
    </source>
</evidence>
<dbReference type="Proteomes" id="UP000284842">
    <property type="component" value="Unassembled WGS sequence"/>
</dbReference>
<keyword evidence="2" id="KW-0342">GTP-binding</keyword>
<proteinExistence type="predicted"/>
<dbReference type="SUPFAM" id="SSF52540">
    <property type="entry name" value="P-loop containing nucleoside triphosphate hydrolases"/>
    <property type="match status" value="1"/>
</dbReference>
<dbReference type="Pfam" id="PF01031">
    <property type="entry name" value="Dynamin_M"/>
    <property type="match status" value="1"/>
</dbReference>
<dbReference type="InterPro" id="IPR030381">
    <property type="entry name" value="G_DYNAMIN_dom"/>
</dbReference>
<dbReference type="EMBL" id="NHTK01000687">
    <property type="protein sequence ID" value="PPR06273.1"/>
    <property type="molecule type" value="Genomic_DNA"/>
</dbReference>
<dbReference type="SMART" id="SM00053">
    <property type="entry name" value="DYNc"/>
    <property type="match status" value="1"/>
</dbReference>
<feature type="domain" description="Dynamin-type G" evidence="5">
    <location>
        <begin position="96"/>
        <end position="408"/>
    </location>
</feature>
<dbReference type="GO" id="GO:0005874">
    <property type="term" value="C:microtubule"/>
    <property type="evidence" value="ECO:0007669"/>
    <property type="project" value="TreeGrafter"/>
</dbReference>
<feature type="compositionally biased region" description="Basic residues" evidence="3">
    <location>
        <begin position="836"/>
        <end position="847"/>
    </location>
</feature>
<protein>
    <recommendedName>
        <fullName evidence="8">Dynamin-type G domain-containing protein</fullName>
    </recommendedName>
</protein>
<dbReference type="InterPro" id="IPR001401">
    <property type="entry name" value="Dynamin_GTPase"/>
</dbReference>
<dbReference type="InterPro" id="IPR045063">
    <property type="entry name" value="Dynamin_N"/>
</dbReference>
<dbReference type="InterPro" id="IPR003130">
    <property type="entry name" value="GED"/>
</dbReference>
<evidence type="ECO:0000259" key="5">
    <source>
        <dbReference type="PROSITE" id="PS51718"/>
    </source>
</evidence>
<evidence type="ECO:0000256" key="1">
    <source>
        <dbReference type="ARBA" id="ARBA00022741"/>
    </source>
</evidence>
<dbReference type="AlphaFoldDB" id="A0A409YTF0"/>